<dbReference type="RefSeq" id="WP_181583026.1">
    <property type="nucleotide sequence ID" value="NZ_CP059399.1"/>
</dbReference>
<accession>A0A7D6ZC33</accession>
<dbReference type="KEGG" id="nhu:H0264_05940"/>
<dbReference type="AlphaFoldDB" id="A0A7D6ZC33"/>
<organism evidence="1 2">
    <name type="scientific">Nocardia huaxiensis</name>
    <dbReference type="NCBI Taxonomy" id="2755382"/>
    <lineage>
        <taxon>Bacteria</taxon>
        <taxon>Bacillati</taxon>
        <taxon>Actinomycetota</taxon>
        <taxon>Actinomycetes</taxon>
        <taxon>Mycobacteriales</taxon>
        <taxon>Nocardiaceae</taxon>
        <taxon>Nocardia</taxon>
    </lineage>
</organism>
<gene>
    <name evidence="1" type="ORF">H0264_05940</name>
</gene>
<evidence type="ECO:0000313" key="2">
    <source>
        <dbReference type="Proteomes" id="UP000515512"/>
    </source>
</evidence>
<name>A0A7D6ZC33_9NOCA</name>
<proteinExistence type="predicted"/>
<keyword evidence="2" id="KW-1185">Reference proteome</keyword>
<sequence length="95" mass="10274">MRFEHPSEPELRANFEAELRSALAGEGLHSDTGLDDETSTALRSLAAAFPNVTQQLVDAARAAFAGQLDGSNARAADELLDRMIAEHNRRHSASE</sequence>
<dbReference type="Proteomes" id="UP000515512">
    <property type="component" value="Chromosome"/>
</dbReference>
<dbReference type="EMBL" id="CP059399">
    <property type="protein sequence ID" value="QLY31848.1"/>
    <property type="molecule type" value="Genomic_DNA"/>
</dbReference>
<protein>
    <submittedName>
        <fullName evidence="1">Uncharacterized protein</fullName>
    </submittedName>
</protein>
<reference evidence="1 2" key="1">
    <citation type="submission" date="2020-07" db="EMBL/GenBank/DDBJ databases">
        <authorList>
            <person name="Zhuang K."/>
            <person name="Ran Y."/>
        </authorList>
    </citation>
    <scope>NUCLEOTIDE SEQUENCE [LARGE SCALE GENOMIC DNA]</scope>
    <source>
        <strain evidence="1 2">WCH-YHL-001</strain>
    </source>
</reference>
<evidence type="ECO:0000313" key="1">
    <source>
        <dbReference type="EMBL" id="QLY31848.1"/>
    </source>
</evidence>